<feature type="non-terminal residue" evidence="1">
    <location>
        <position position="1"/>
    </location>
</feature>
<accession>A0A1X2I5B4</accession>
<sequence length="105" mass="12444">CQIIYIIIICHHPHISDTRYPIASQQLYLVTLQHILILAMFHLVYNQDQRSIIYLFHNTLFYSLILNSTNNPLLLYLQSSIIINLLFQHPLPLTFTIKTHCHFIQ</sequence>
<comment type="caution">
    <text evidence="1">The sequence shown here is derived from an EMBL/GenBank/DDBJ whole genome shotgun (WGS) entry which is preliminary data.</text>
</comment>
<organism evidence="1 2">
    <name type="scientific">Absidia repens</name>
    <dbReference type="NCBI Taxonomy" id="90262"/>
    <lineage>
        <taxon>Eukaryota</taxon>
        <taxon>Fungi</taxon>
        <taxon>Fungi incertae sedis</taxon>
        <taxon>Mucoromycota</taxon>
        <taxon>Mucoromycotina</taxon>
        <taxon>Mucoromycetes</taxon>
        <taxon>Mucorales</taxon>
        <taxon>Cunninghamellaceae</taxon>
        <taxon>Absidia</taxon>
    </lineage>
</organism>
<gene>
    <name evidence="1" type="ORF">BCR42DRAFT_423078</name>
</gene>
<reference evidence="1 2" key="1">
    <citation type="submission" date="2016-07" db="EMBL/GenBank/DDBJ databases">
        <title>Pervasive Adenine N6-methylation of Active Genes in Fungi.</title>
        <authorList>
            <consortium name="DOE Joint Genome Institute"/>
            <person name="Mondo S.J."/>
            <person name="Dannebaum R.O."/>
            <person name="Kuo R.C."/>
            <person name="Labutti K."/>
            <person name="Haridas S."/>
            <person name="Kuo A."/>
            <person name="Salamov A."/>
            <person name="Ahrendt S.R."/>
            <person name="Lipzen A."/>
            <person name="Sullivan W."/>
            <person name="Andreopoulos W.B."/>
            <person name="Clum A."/>
            <person name="Lindquist E."/>
            <person name="Daum C."/>
            <person name="Ramamoorthy G.K."/>
            <person name="Gryganskyi A."/>
            <person name="Culley D."/>
            <person name="Magnuson J.K."/>
            <person name="James T.Y."/>
            <person name="O'Malley M.A."/>
            <person name="Stajich J.E."/>
            <person name="Spatafora J.W."/>
            <person name="Visel A."/>
            <person name="Grigoriev I.V."/>
        </authorList>
    </citation>
    <scope>NUCLEOTIDE SEQUENCE [LARGE SCALE GENOMIC DNA]</scope>
    <source>
        <strain evidence="1 2">NRRL 1336</strain>
    </source>
</reference>
<evidence type="ECO:0000313" key="2">
    <source>
        <dbReference type="Proteomes" id="UP000193560"/>
    </source>
</evidence>
<keyword evidence="2" id="KW-1185">Reference proteome</keyword>
<dbReference type="Proteomes" id="UP000193560">
    <property type="component" value="Unassembled WGS sequence"/>
</dbReference>
<name>A0A1X2I5B4_9FUNG</name>
<dbReference type="AlphaFoldDB" id="A0A1X2I5B4"/>
<dbReference type="EMBL" id="MCGE01000026">
    <property type="protein sequence ID" value="ORZ09789.1"/>
    <property type="molecule type" value="Genomic_DNA"/>
</dbReference>
<proteinExistence type="predicted"/>
<evidence type="ECO:0000313" key="1">
    <source>
        <dbReference type="EMBL" id="ORZ09789.1"/>
    </source>
</evidence>
<protein>
    <submittedName>
        <fullName evidence="1">Uncharacterized protein</fullName>
    </submittedName>
</protein>